<accession>A0AB32WMT4</accession>
<dbReference type="RefSeq" id="XP_017980091.1">
    <property type="nucleotide sequence ID" value="XM_018124602.1"/>
</dbReference>
<proteinExistence type="predicted"/>
<reference evidence="2" key="1">
    <citation type="journal article" date="1997" name="Nucleic Acids Res.">
        <title>tRNAscan-SE: a program for improved detection of transfer RNA genes in genomic sequence.</title>
        <authorList>
            <person name="Lowe T.M."/>
            <person name="Eddy S.R."/>
        </authorList>
    </citation>
    <scope>NUCLEOTIDE SEQUENCE [LARGE SCALE GENOMIC DNA]</scope>
    <source>
        <strain evidence="2">r\B97-61/B2</strain>
    </source>
</reference>
<reference evidence="3 4" key="2">
    <citation type="submission" date="2025-04" db="UniProtKB">
        <authorList>
            <consortium name="RefSeq"/>
        </authorList>
    </citation>
    <scope>IDENTIFICATION</scope>
</reference>
<dbReference type="KEGG" id="tcc:18594691"/>
<dbReference type="Gramene" id="Tc07v2_t012720.3">
    <property type="protein sequence ID" value="Tc07v2_p012720.3"/>
    <property type="gene ID" value="Tc07v2_g012720"/>
</dbReference>
<name>A0AB32WMT4_THECC</name>
<evidence type="ECO:0000313" key="4">
    <source>
        <dbReference type="RefSeq" id="XP_017980092.1"/>
    </source>
</evidence>
<feature type="transmembrane region" description="Helical" evidence="1">
    <location>
        <begin position="191"/>
        <end position="218"/>
    </location>
</feature>
<dbReference type="GeneID" id="18594691"/>
<dbReference type="InterPro" id="IPR004158">
    <property type="entry name" value="DUF247_pln"/>
</dbReference>
<dbReference type="RefSeq" id="XP_017980092.1">
    <property type="nucleotide sequence ID" value="XM_018124603.1"/>
</dbReference>
<evidence type="ECO:0000256" key="1">
    <source>
        <dbReference type="SAM" id="Phobius"/>
    </source>
</evidence>
<dbReference type="AlphaFoldDB" id="A0AB32WMT4"/>
<dbReference type="PANTHER" id="PTHR31170">
    <property type="entry name" value="BNAC04G53230D PROTEIN"/>
    <property type="match status" value="1"/>
</dbReference>
<keyword evidence="1" id="KW-1133">Transmembrane helix</keyword>
<keyword evidence="1" id="KW-0812">Transmembrane</keyword>
<evidence type="ECO:0000313" key="2">
    <source>
        <dbReference type="Proteomes" id="UP000694886"/>
    </source>
</evidence>
<dbReference type="Gramene" id="Tc07v2_t012720.1">
    <property type="protein sequence ID" value="Tc07v2_p012720.1"/>
    <property type="gene ID" value="Tc07v2_g012720"/>
</dbReference>
<gene>
    <name evidence="3 4" type="primary">LOC18594691</name>
</gene>
<sequence>MEKANAGEEGGQEKWKLMCCAREKENVRKGLAEWQSLRCATKLEEAGIQFMINSIKKRDVMSLFDISFTDATMKIPTFVVEDCTERLFRNLIAYEKYEEGSTYVTDYVTLMDNLIDSAKDVQLLRFSGIIENMLGDNEVVAQMFNKLRDHVTLCGDTFYYEEIFVEVQKHCSRPWNTWKAKLRHDYFNNPWALVSFIGALLVILLTIGQFITAVIPLIK</sequence>
<organism evidence="2 3">
    <name type="scientific">Theobroma cacao</name>
    <name type="common">Cacao</name>
    <name type="synonym">Cocoa</name>
    <dbReference type="NCBI Taxonomy" id="3641"/>
    <lineage>
        <taxon>Eukaryota</taxon>
        <taxon>Viridiplantae</taxon>
        <taxon>Streptophyta</taxon>
        <taxon>Embryophyta</taxon>
        <taxon>Tracheophyta</taxon>
        <taxon>Spermatophyta</taxon>
        <taxon>Magnoliopsida</taxon>
        <taxon>eudicotyledons</taxon>
        <taxon>Gunneridae</taxon>
        <taxon>Pentapetalae</taxon>
        <taxon>rosids</taxon>
        <taxon>malvids</taxon>
        <taxon>Malvales</taxon>
        <taxon>Malvaceae</taxon>
        <taxon>Byttnerioideae</taxon>
        <taxon>Theobroma</taxon>
    </lineage>
</organism>
<dbReference type="Pfam" id="PF03140">
    <property type="entry name" value="DUF247"/>
    <property type="match status" value="1"/>
</dbReference>
<evidence type="ECO:0000313" key="3">
    <source>
        <dbReference type="RefSeq" id="XP_017980091.1"/>
    </source>
</evidence>
<keyword evidence="1" id="KW-0472">Membrane</keyword>
<dbReference type="PANTHER" id="PTHR31170:SF17">
    <property type="match status" value="1"/>
</dbReference>
<protein>
    <submittedName>
        <fullName evidence="3 4">UPF0481 protein At3g47200</fullName>
    </submittedName>
</protein>
<dbReference type="Proteomes" id="UP000694886">
    <property type="component" value="Chromosome 7"/>
</dbReference>